<sequence>MPASTPSSNTTVWESMWMHRRSFEACHHKSNSLRFACSMSRSIDPRRPYKLSDARVLKMPA</sequence>
<protein>
    <submittedName>
        <fullName evidence="1">Uncharacterized protein</fullName>
    </submittedName>
</protein>
<proteinExistence type="predicted"/>
<dbReference type="InterPro" id="IPR021842">
    <property type="entry name" value="DUF3435"/>
</dbReference>
<reference evidence="1 2" key="1">
    <citation type="submission" date="2018-02" db="EMBL/GenBank/DDBJ databases">
        <title>The genomes of Aspergillus section Nigri reveals drivers in fungal speciation.</title>
        <authorList>
            <consortium name="DOE Joint Genome Institute"/>
            <person name="Vesth T.C."/>
            <person name="Nybo J."/>
            <person name="Theobald S."/>
            <person name="Brandl J."/>
            <person name="Frisvad J.C."/>
            <person name="Nielsen K.F."/>
            <person name="Lyhne E.K."/>
            <person name="Kogle M.E."/>
            <person name="Kuo A."/>
            <person name="Riley R."/>
            <person name="Clum A."/>
            <person name="Nolan M."/>
            <person name="Lipzen A."/>
            <person name="Salamov A."/>
            <person name="Henrissat B."/>
            <person name="Wiebenga A."/>
            <person name="De vries R.P."/>
            <person name="Grigoriev I.V."/>
            <person name="Mortensen U.H."/>
            <person name="Andersen M.R."/>
            <person name="Baker S.E."/>
        </authorList>
    </citation>
    <scope>NUCLEOTIDE SEQUENCE [LARGE SCALE GENOMIC DNA]</scope>
    <source>
        <strain evidence="1 2">CBS 707.79</strain>
    </source>
</reference>
<dbReference type="OrthoDB" id="3544487at2759"/>
<dbReference type="Pfam" id="PF11917">
    <property type="entry name" value="DUF3435"/>
    <property type="match status" value="1"/>
</dbReference>
<dbReference type="EMBL" id="KZ825813">
    <property type="protein sequence ID" value="PYH98303.1"/>
    <property type="molecule type" value="Genomic_DNA"/>
</dbReference>
<name>A0A319E3K7_9EURO</name>
<keyword evidence="2" id="KW-1185">Reference proteome</keyword>
<evidence type="ECO:0000313" key="2">
    <source>
        <dbReference type="Proteomes" id="UP000247810"/>
    </source>
</evidence>
<accession>A0A319E3K7</accession>
<organism evidence="1 2">
    <name type="scientific">Aspergillus ellipticus CBS 707.79</name>
    <dbReference type="NCBI Taxonomy" id="1448320"/>
    <lineage>
        <taxon>Eukaryota</taxon>
        <taxon>Fungi</taxon>
        <taxon>Dikarya</taxon>
        <taxon>Ascomycota</taxon>
        <taxon>Pezizomycotina</taxon>
        <taxon>Eurotiomycetes</taxon>
        <taxon>Eurotiomycetidae</taxon>
        <taxon>Eurotiales</taxon>
        <taxon>Aspergillaceae</taxon>
        <taxon>Aspergillus</taxon>
        <taxon>Aspergillus subgen. Circumdati</taxon>
    </lineage>
</organism>
<dbReference type="VEuPathDB" id="FungiDB:BO71DRAFT_395413"/>
<gene>
    <name evidence="1" type="ORF">BO71DRAFT_395413</name>
</gene>
<dbReference type="Proteomes" id="UP000247810">
    <property type="component" value="Unassembled WGS sequence"/>
</dbReference>
<dbReference type="AlphaFoldDB" id="A0A319E3K7"/>
<evidence type="ECO:0000313" key="1">
    <source>
        <dbReference type="EMBL" id="PYH98303.1"/>
    </source>
</evidence>